<dbReference type="PATRIC" id="fig|698738.3.peg.3210"/>
<feature type="compositionally biased region" description="Polar residues" evidence="1">
    <location>
        <begin position="384"/>
        <end position="395"/>
    </location>
</feature>
<accession>R4YUY6</accession>
<evidence type="ECO:0000313" key="4">
    <source>
        <dbReference type="EMBL" id="CCK77264.1"/>
    </source>
</evidence>
<keyword evidence="5" id="KW-1185">Reference proteome</keyword>
<keyword evidence="4" id="KW-0489">Methyltransferase</keyword>
<dbReference type="Pfam" id="PF13649">
    <property type="entry name" value="Methyltransf_25"/>
    <property type="match status" value="1"/>
</dbReference>
<dbReference type="KEGG" id="oai:OLEAN_C30880"/>
<dbReference type="GO" id="GO:0008168">
    <property type="term" value="F:methyltransferase activity"/>
    <property type="evidence" value="ECO:0007669"/>
    <property type="project" value="UniProtKB-KW"/>
</dbReference>
<evidence type="ECO:0000256" key="1">
    <source>
        <dbReference type="SAM" id="MobiDB-lite"/>
    </source>
</evidence>
<dbReference type="Pfam" id="PF21302">
    <property type="entry name" value="Zn_ribbon_RlmA"/>
    <property type="match status" value="1"/>
</dbReference>
<name>R4YUY6_OLEAN</name>
<dbReference type="HOGENOM" id="CLU_050931_0_0_6"/>
<dbReference type="InterPro" id="IPR041698">
    <property type="entry name" value="Methyltransf_25"/>
</dbReference>
<dbReference type="AlphaFoldDB" id="R4YUY6"/>
<protein>
    <submittedName>
        <fullName evidence="4">Putative rRNA (Guanine-N(1)-)-methyltransferase</fullName>
    </submittedName>
</protein>
<feature type="compositionally biased region" description="Basic and acidic residues" evidence="1">
    <location>
        <begin position="399"/>
        <end position="418"/>
    </location>
</feature>
<gene>
    <name evidence="4" type="ORF">OLEAN_C30880</name>
</gene>
<dbReference type="EMBL" id="FO203512">
    <property type="protein sequence ID" value="CCK77264.1"/>
    <property type="molecule type" value="Genomic_DNA"/>
</dbReference>
<feature type="domain" description="Methyltransferase" evidence="2">
    <location>
        <begin position="106"/>
        <end position="200"/>
    </location>
</feature>
<proteinExistence type="predicted"/>
<dbReference type="Gene3D" id="3.40.50.150">
    <property type="entry name" value="Vaccinia Virus protein VP39"/>
    <property type="match status" value="1"/>
</dbReference>
<feature type="domain" description="23S rRNA (guanine(745)-N(1))-methyltransferase N-terminal" evidence="3">
    <location>
        <begin position="7"/>
        <end position="51"/>
    </location>
</feature>
<dbReference type="Proteomes" id="UP000032749">
    <property type="component" value="Chromosome"/>
</dbReference>
<dbReference type="GO" id="GO:0032259">
    <property type="term" value="P:methylation"/>
    <property type="evidence" value="ECO:0007669"/>
    <property type="project" value="UniProtKB-KW"/>
</dbReference>
<reference evidence="4 5" key="1">
    <citation type="journal article" date="2013" name="Nat. Commun.">
        <title>Genome sequence and functional genomic analysis of the oil-degrading bacterium Oleispira antarctica.</title>
        <authorList>
            <person name="Kube M."/>
            <person name="Chernikova T.N."/>
            <person name="Al-Ramahi Y."/>
            <person name="Beloqui A."/>
            <person name="Lopez-Cortez N."/>
            <person name="Guazzaroni M.E."/>
            <person name="Heipieper H.J."/>
            <person name="Klages S."/>
            <person name="Kotsyurbenko O.R."/>
            <person name="Langer I."/>
            <person name="Nechitaylo T.Y."/>
            <person name="Lunsdorf H."/>
            <person name="Fernandez M."/>
            <person name="Juarez S."/>
            <person name="Ciordia S."/>
            <person name="Singer A."/>
            <person name="Kagan O."/>
            <person name="Egorova O."/>
            <person name="Petit P.A."/>
            <person name="Stogios P."/>
            <person name="Kim Y."/>
            <person name="Tchigvintsev A."/>
            <person name="Flick R."/>
            <person name="Denaro R."/>
            <person name="Genovese M."/>
            <person name="Albar J.P."/>
            <person name="Reva O.N."/>
            <person name="Martinez-Gomariz M."/>
            <person name="Tran H."/>
            <person name="Ferrer M."/>
            <person name="Savchenko A."/>
            <person name="Yakunin A.F."/>
            <person name="Yakimov M.M."/>
            <person name="Golyshina O.V."/>
            <person name="Reinhardt R."/>
            <person name="Golyshin P.N."/>
        </authorList>
    </citation>
    <scope>NUCLEOTIDE SEQUENCE [LARGE SCALE GENOMIC DNA]</scope>
</reference>
<dbReference type="STRING" id="698738.OLEAN_C30880"/>
<dbReference type="OrthoDB" id="108476at2"/>
<evidence type="ECO:0000313" key="5">
    <source>
        <dbReference type="Proteomes" id="UP000032749"/>
    </source>
</evidence>
<sequence length="426" mass="46988">MTASILLCPVCKESLHANESNKSLSCVNNHSFDRARQGYLNLLLAHKKKSKNPGDSQEMVIARQAFLNSDFYRPISDSLNQIVVDCGLKISASKLDAPEKENPLQVLDIGCGEGYYSQRMHHSLSDHQIKHTLFGLDISKDAVIAAAKRAKAEANKEDAANTSTSEWLVASAIDIPLQAHSVDIATCLFTRLMPESYHKVIKQDGFFICVNTGEKHLIELREKLYEEITKAEFDPVKNMGDDFELIDHQQVSYQNTLSSQQQIQDLLLMTPHNWRTKADKKESLASLEALTVTIDAQIHVFKAKAKAVVEVEPKTSGSVNPWAKSTAEIEPNTQPIPEMPAEAITELPVEAPIEMPIKALTEMPIEAPTELPTATPVEIPAAENAQSKAANSNNPWGKAKVDVEESSVKEETATESKGKPNPWSKS</sequence>
<keyword evidence="4" id="KW-0808">Transferase</keyword>
<dbReference type="SUPFAM" id="SSF53335">
    <property type="entry name" value="S-adenosyl-L-methionine-dependent methyltransferases"/>
    <property type="match status" value="1"/>
</dbReference>
<evidence type="ECO:0000259" key="3">
    <source>
        <dbReference type="Pfam" id="PF21302"/>
    </source>
</evidence>
<organism evidence="4 5">
    <name type="scientific">Oleispira antarctica RB-8</name>
    <dbReference type="NCBI Taxonomy" id="698738"/>
    <lineage>
        <taxon>Bacteria</taxon>
        <taxon>Pseudomonadati</taxon>
        <taxon>Pseudomonadota</taxon>
        <taxon>Gammaproteobacteria</taxon>
        <taxon>Oceanospirillales</taxon>
        <taxon>Oceanospirillaceae</taxon>
        <taxon>Oleispira</taxon>
    </lineage>
</organism>
<dbReference type="InterPro" id="IPR029063">
    <property type="entry name" value="SAM-dependent_MTases_sf"/>
</dbReference>
<evidence type="ECO:0000259" key="2">
    <source>
        <dbReference type="Pfam" id="PF13649"/>
    </source>
</evidence>
<dbReference type="InterPro" id="IPR048647">
    <property type="entry name" value="RlmA_N"/>
</dbReference>
<feature type="region of interest" description="Disordered" evidence="1">
    <location>
        <begin position="373"/>
        <end position="426"/>
    </location>
</feature>